<proteinExistence type="predicted"/>
<sequence>MNFELEKIKKINLILNSLCIFKDLLNDDVISSYKELISYLNKNEFDINNLLNYYNTFTYNLIEKSEKLSIRKYIIDKILMEDKVFKKIISSNDLTNKLITKQTRYELTLLEELSNTKSEDIKRAILEKGFLSEFEKSIIKNLITWNEDIKTKTKDNKIEDKVKQKLFSNKNWDTLLEEIIEFYNKYGIEEIN</sequence>
<keyword evidence="2" id="KW-1185">Reference proteome</keyword>
<comment type="caution">
    <text evidence="1">The sequence shown here is derived from an EMBL/GenBank/DDBJ whole genome shotgun (WGS) entry which is preliminary data.</text>
</comment>
<evidence type="ECO:0008006" key="3">
    <source>
        <dbReference type="Google" id="ProtNLM"/>
    </source>
</evidence>
<organism evidence="1 2">
    <name type="scientific">Clostridium aquiflavi</name>
    <dbReference type="NCBI Taxonomy" id="3073603"/>
    <lineage>
        <taxon>Bacteria</taxon>
        <taxon>Bacillati</taxon>
        <taxon>Bacillota</taxon>
        <taxon>Clostridia</taxon>
        <taxon>Eubacteriales</taxon>
        <taxon>Clostridiaceae</taxon>
        <taxon>Clostridium</taxon>
    </lineage>
</organism>
<protein>
    <recommendedName>
        <fullName evidence="3">Regulatory protein RecX</fullName>
    </recommendedName>
</protein>
<name>A0ABU1EK13_9CLOT</name>
<accession>A0ABU1EK13</accession>
<evidence type="ECO:0000313" key="2">
    <source>
        <dbReference type="Proteomes" id="UP001256646"/>
    </source>
</evidence>
<dbReference type="Proteomes" id="UP001256646">
    <property type="component" value="Unassembled WGS sequence"/>
</dbReference>
<evidence type="ECO:0000313" key="1">
    <source>
        <dbReference type="EMBL" id="MDR5588294.1"/>
    </source>
</evidence>
<gene>
    <name evidence="1" type="ORF">RGC78_12530</name>
</gene>
<dbReference type="RefSeq" id="WP_309556750.1">
    <property type="nucleotide sequence ID" value="NZ_JAVJAN010000034.1"/>
</dbReference>
<dbReference type="EMBL" id="JAVJAN010000034">
    <property type="protein sequence ID" value="MDR5588294.1"/>
    <property type="molecule type" value="Genomic_DNA"/>
</dbReference>
<reference evidence="1 2" key="1">
    <citation type="submission" date="2023-09" db="EMBL/GenBank/DDBJ databases">
        <authorList>
            <person name="Zhai L."/>
        </authorList>
    </citation>
    <scope>NUCLEOTIDE SEQUENCE [LARGE SCALE GENOMIC DNA]</scope>
    <source>
        <strain evidence="1 2">5 N-1</strain>
    </source>
</reference>